<feature type="compositionally biased region" description="Polar residues" evidence="10">
    <location>
        <begin position="1127"/>
        <end position="1139"/>
    </location>
</feature>
<evidence type="ECO:0000256" key="4">
    <source>
        <dbReference type="ARBA" id="ARBA00022741"/>
    </source>
</evidence>
<keyword evidence="2" id="KW-0723">Serine/threonine-protein kinase</keyword>
<feature type="compositionally biased region" description="Polar residues" evidence="10">
    <location>
        <begin position="1410"/>
        <end position="1425"/>
    </location>
</feature>
<dbReference type="InterPro" id="IPR011009">
    <property type="entry name" value="Kinase-like_dom_sf"/>
</dbReference>
<dbReference type="Proteomes" id="UP000311919">
    <property type="component" value="Unassembled WGS sequence"/>
</dbReference>
<keyword evidence="5 12" id="KW-0418">Kinase</keyword>
<dbReference type="PROSITE" id="PS00108">
    <property type="entry name" value="PROTEIN_KINASE_ST"/>
    <property type="match status" value="1"/>
</dbReference>
<accession>A0A4Z2DA14</accession>
<dbReference type="PANTHER" id="PTHR24346:SF42">
    <property type="entry name" value="SERINE_THREONINE-PROTEIN KINASE SIK3"/>
    <property type="match status" value="1"/>
</dbReference>
<dbReference type="STRING" id="6182.A0A4Z2DA14"/>
<evidence type="ECO:0000259" key="11">
    <source>
        <dbReference type="PROSITE" id="PS50011"/>
    </source>
</evidence>
<comment type="catalytic activity">
    <reaction evidence="7">
        <text>L-threonyl-[protein] + ATP = O-phospho-L-threonyl-[protein] + ADP + H(+)</text>
        <dbReference type="Rhea" id="RHEA:46608"/>
        <dbReference type="Rhea" id="RHEA-COMP:11060"/>
        <dbReference type="Rhea" id="RHEA-COMP:11605"/>
        <dbReference type="ChEBI" id="CHEBI:15378"/>
        <dbReference type="ChEBI" id="CHEBI:30013"/>
        <dbReference type="ChEBI" id="CHEBI:30616"/>
        <dbReference type="ChEBI" id="CHEBI:61977"/>
        <dbReference type="ChEBI" id="CHEBI:456216"/>
        <dbReference type="EC" id="2.7.11.1"/>
    </reaction>
</comment>
<dbReference type="Gene3D" id="1.10.510.10">
    <property type="entry name" value="Transferase(Phosphotransferase) domain 1"/>
    <property type="match status" value="1"/>
</dbReference>
<comment type="catalytic activity">
    <reaction evidence="8">
        <text>L-seryl-[protein] + ATP = O-phospho-L-seryl-[protein] + ADP + H(+)</text>
        <dbReference type="Rhea" id="RHEA:17989"/>
        <dbReference type="Rhea" id="RHEA-COMP:9863"/>
        <dbReference type="Rhea" id="RHEA-COMP:11604"/>
        <dbReference type="ChEBI" id="CHEBI:15378"/>
        <dbReference type="ChEBI" id="CHEBI:29999"/>
        <dbReference type="ChEBI" id="CHEBI:30616"/>
        <dbReference type="ChEBI" id="CHEBI:83421"/>
        <dbReference type="ChEBI" id="CHEBI:456216"/>
        <dbReference type="EC" id="2.7.11.1"/>
    </reaction>
</comment>
<feature type="compositionally biased region" description="Low complexity" evidence="10">
    <location>
        <begin position="1426"/>
        <end position="1440"/>
    </location>
</feature>
<keyword evidence="6 9" id="KW-0067">ATP-binding</keyword>
<evidence type="ECO:0000256" key="1">
    <source>
        <dbReference type="ARBA" id="ARBA00012513"/>
    </source>
</evidence>
<feature type="compositionally biased region" description="Polar residues" evidence="10">
    <location>
        <begin position="1383"/>
        <end position="1397"/>
    </location>
</feature>
<dbReference type="GO" id="GO:0035556">
    <property type="term" value="P:intracellular signal transduction"/>
    <property type="evidence" value="ECO:0007669"/>
    <property type="project" value="TreeGrafter"/>
</dbReference>
<keyword evidence="4 9" id="KW-0547">Nucleotide-binding</keyword>
<evidence type="ECO:0000256" key="5">
    <source>
        <dbReference type="ARBA" id="ARBA00022777"/>
    </source>
</evidence>
<dbReference type="GO" id="GO:0000226">
    <property type="term" value="P:microtubule cytoskeleton organization"/>
    <property type="evidence" value="ECO:0007669"/>
    <property type="project" value="TreeGrafter"/>
</dbReference>
<evidence type="ECO:0000256" key="8">
    <source>
        <dbReference type="ARBA" id="ARBA00048679"/>
    </source>
</evidence>
<feature type="compositionally biased region" description="Acidic residues" evidence="10">
    <location>
        <begin position="2112"/>
        <end position="2124"/>
    </location>
</feature>
<dbReference type="SMART" id="SM00220">
    <property type="entry name" value="S_TKc"/>
    <property type="match status" value="1"/>
</dbReference>
<feature type="region of interest" description="Disordered" evidence="10">
    <location>
        <begin position="2103"/>
        <end position="2124"/>
    </location>
</feature>
<dbReference type="EMBL" id="SKCS01000196">
    <property type="protein sequence ID" value="TNN13325.1"/>
    <property type="molecule type" value="Genomic_DNA"/>
</dbReference>
<dbReference type="InterPro" id="IPR008271">
    <property type="entry name" value="Ser/Thr_kinase_AS"/>
</dbReference>
<dbReference type="FunFam" id="3.30.200.20:FF:000003">
    <property type="entry name" value="Non-specific serine/threonine protein kinase"/>
    <property type="match status" value="1"/>
</dbReference>
<feature type="region of interest" description="Disordered" evidence="10">
    <location>
        <begin position="1363"/>
        <end position="1440"/>
    </location>
</feature>
<dbReference type="InterPro" id="IPR000719">
    <property type="entry name" value="Prot_kinase_dom"/>
</dbReference>
<evidence type="ECO:0000256" key="3">
    <source>
        <dbReference type="ARBA" id="ARBA00022679"/>
    </source>
</evidence>
<feature type="binding site" evidence="9">
    <location>
        <position position="432"/>
    </location>
    <ligand>
        <name>ATP</name>
        <dbReference type="ChEBI" id="CHEBI:30616"/>
    </ligand>
</feature>
<feature type="compositionally biased region" description="Low complexity" evidence="10">
    <location>
        <begin position="101"/>
        <end position="120"/>
    </location>
</feature>
<keyword evidence="13" id="KW-1185">Reference proteome</keyword>
<feature type="region of interest" description="Disordered" evidence="10">
    <location>
        <begin position="1"/>
        <end position="21"/>
    </location>
</feature>
<dbReference type="PROSITE" id="PS50011">
    <property type="entry name" value="PROTEIN_KINASE_DOM"/>
    <property type="match status" value="1"/>
</dbReference>
<feature type="region of interest" description="Disordered" evidence="10">
    <location>
        <begin position="84"/>
        <end position="165"/>
    </location>
</feature>
<evidence type="ECO:0000313" key="12">
    <source>
        <dbReference type="EMBL" id="TNN13325.1"/>
    </source>
</evidence>
<dbReference type="SUPFAM" id="SSF56112">
    <property type="entry name" value="Protein kinase-like (PK-like)"/>
    <property type="match status" value="1"/>
</dbReference>
<evidence type="ECO:0000313" key="13">
    <source>
        <dbReference type="Proteomes" id="UP000311919"/>
    </source>
</evidence>
<reference evidence="12 13" key="1">
    <citation type="submission" date="2019-03" db="EMBL/GenBank/DDBJ databases">
        <title>An improved genome assembly of the fluke Schistosoma japonicum.</title>
        <authorList>
            <person name="Hu W."/>
            <person name="Luo F."/>
            <person name="Yin M."/>
            <person name="Mo X."/>
            <person name="Sun C."/>
            <person name="Wu Q."/>
            <person name="Zhu B."/>
            <person name="Xiang M."/>
            <person name="Wang J."/>
            <person name="Wang Y."/>
            <person name="Zhang T."/>
            <person name="Xu B."/>
            <person name="Zheng H."/>
            <person name="Feng Z."/>
        </authorList>
    </citation>
    <scope>NUCLEOTIDE SEQUENCE [LARGE SCALE GENOMIC DNA]</scope>
    <source>
        <strain evidence="12">HuSjv2</strain>
        <tissue evidence="12">Worms</tissue>
    </source>
</reference>
<evidence type="ECO:0000256" key="10">
    <source>
        <dbReference type="SAM" id="MobiDB-lite"/>
    </source>
</evidence>
<dbReference type="OrthoDB" id="193931at2759"/>
<dbReference type="Pfam" id="PF00069">
    <property type="entry name" value="Pkinase"/>
    <property type="match status" value="1"/>
</dbReference>
<feature type="region of interest" description="Disordered" evidence="10">
    <location>
        <begin position="1127"/>
        <end position="1148"/>
    </location>
</feature>
<evidence type="ECO:0000256" key="9">
    <source>
        <dbReference type="PROSITE-ProRule" id="PRU10141"/>
    </source>
</evidence>
<evidence type="ECO:0000256" key="7">
    <source>
        <dbReference type="ARBA" id="ARBA00047899"/>
    </source>
</evidence>
<sequence length="2381" mass="266502">MANSKDKNEVLQQRRHPPQLCRQMEQDEIMFPQSGYSEADEYNLEIPVSVDHESLPTKTNNYAARSVHTTTVSSDKLIFSSPVSAVRHHHGNRPHLPPPQDSSSTGSATTGGTSGGSQSDGNKHGSSGSGKFKPAHSSVFNRGTRCSSSASSSTEETEAREKRFGSVDLHPLPSVALTAMMNQVMRRALYTESSTQSSEQLQYATLLAAHKSYGDSSNQIDVQMSTPSVPVSNNDLVSILSQTTAQSNLNLAEPSAHNNSVQINLPRFNHNFPLQLIPPNLWPRLICPIHSDSLCAQFSQTLFKSDINVNVTDKQTIPNFAASFTKNKQAVTNVNSPSTIEESRQVYNSDNSRKQLADATVQSAVPRTSICGMPTVMYSCNLPEPNNNSNTVQSNASQRIGPYYLGPTLGRGNFAVVKLGKHSQLSVKVAIKIMNKDLIGSKNLGKVSRELEAMKRCQHPHIIRLYHVMETESNIFMVTEYASKGEVFDHISLSHAFTEKEARELFWQIVCAIEFCHASGIVHRDLKAENLLLDADFKIKVADFGFCNFFQNDQLLSTHCGSPQYAAPELFKGEPYDGTLADVWSLGVILYILVCGSFPFPGESLGDIRTQVLRGLVRFPFYLSTSCEQVIRCMLQVDPIRRYKLRQVMTTAWMQESPNVEHYKSLINKYHLQVKERQFEVLFRHQHPEHSKIAEEEFLERIDLKLDVGIMKALSSEAGLDEEQIRHSTIQRKYDRYHAAYELLKEKIKIFYRNPILRKFVNDETKKQSSTFIKQSSTQRHNQRLAWQPTSNILGECNPSGEQIVKNRLNTTTSTTQSTTVLGVLDEIMLEEQTPPQSDINMSSDSSDSSDVPMKDHSSLSCTNGTNTATTMMNTVAITPSSHEKSKDICIHNERNETVTNSKKDFRESSSREWKCVTQPKNTELDAAICILKADEDEILSSFGINSAPMDKSFSNSTRRHTLQFATSLFRKPSNHRDNLENALSNNNDIDNLNNRHSSTATVNTISVVTSNAESEKSPEFTDVNVNNNCNVIDDNNNGSNTKRTTVRRFPRQITQPHPNRFQYNQNNSENSDQMLLTRLDWMPNTWETTQPEYRKSHLSQSSRPYLKNINKQNEQTLTSLELGQEAATTKQPPMKTNITTTDDEGGEQDDVSILIDHEKTLIDASQTIQITEDISLGDCNNVAVLNLPDVHYEQAKSTSKTEYTSPDGFPYESTSINQSLPPQYTDLQLTSHETLLLDRIPEQNSVDLNTQPNAIMDNTSYLPTEKPTVLEDPCWSTIRISAEVDEDEDVNSCDPTAGVLHTLLPQLNLPANLPPMKHQPVACFTVKDPNLLAPPEFMTPHSSSFPRRSSDGAADLQPLHRPVITVGGSYPEQANYRKENSGAESENSSLAVINTKHTQKPDPIEAPMTSMNSSSLPNSDNCEISKQSLPSSSQQLPESRSRLLAAQQRSFFSALHSHRRRLPLGLWWKLTHKKFNQTGDDIKSGLWNAQLIRHQKRFSLPVNCGPVRQASGETELQCKCHQPLTSELLQEIQQKLSSTSWMQKTPTNENTEIQCVTNQNKFNVEELPEKYRRGSEASQMSAWEQRLRQYNDLYDPGAHAQITSSFHQPVLEIETNEDEDVDEEKLESNYSFFTFPYSSDTFTINTQVTETKTEIQNLNPPTVGMIDSATTITTNTSPPRYAQYKSHYISSSVKDDNPLNSLVNEPYKLHMSAPNSSPISQSGIELTDLKTELHNLEVERNTLNSPFSGGVLLSSIESSRSVDDNKIHNSNESTHLPEFILSSETSNISSFLSDRAINMQQSRLPIKCVPIPNEQSPSTSLYTHWSISAFDNKVHRRASSVVDAPTGLHYLIPPDKEIYKEPSDNIRRHRHSVGEMFDDKSSKCDYEYCSGLDSYVFDVSSEIQQPILQNMSFNANLEGTNITQVNDDMSIKSFSSFTMVTTPSSTSINNASIGQRLFDRLHPERSNYLHILQHSGGSLDRRLNPDFLRSPRKKIYQEWLPKLTELSHKALDAARDKMNKVRATSNPQSLVYNLIHSDILYPSSTHSYTTSKPSSINNDERDNECRIGGAINEIQNDQITGKPQIYNDVNINISGITSDKDQVAKSAGVDPDPDVDPDIDEEEDDEKDCALAPLQTHVINPSNPSIHYHSSRPRHRMINQNIGQNLTYPQQVMPFFHGNLLNPATIHQQHQNTSVSQLSTGHAGGTGYGLQDLVDFSNPQALPAAAAAASLLLFRSSDDDEDLAAIDRVNQRLALSRLTGNLSDSSQLINEYPNLFGGTTVTPSIPPQPQSLLLPTIQTIRPLPIAQPIHQAQFSHSTAMNESSLNKESIMSKHDYSQSSTMPAHRHTITDVYNVDDNVNAPIIFQSSTSYDPSSNYKHE</sequence>
<keyword evidence="3" id="KW-0808">Transferase</keyword>
<feature type="region of interest" description="Disordered" evidence="10">
    <location>
        <begin position="833"/>
        <end position="867"/>
    </location>
</feature>
<evidence type="ECO:0000256" key="2">
    <source>
        <dbReference type="ARBA" id="ARBA00022527"/>
    </source>
</evidence>
<dbReference type="GO" id="GO:0050321">
    <property type="term" value="F:tau-protein kinase activity"/>
    <property type="evidence" value="ECO:0007669"/>
    <property type="project" value="TreeGrafter"/>
</dbReference>
<organism evidence="12 13">
    <name type="scientific">Schistosoma japonicum</name>
    <name type="common">Blood fluke</name>
    <dbReference type="NCBI Taxonomy" id="6182"/>
    <lineage>
        <taxon>Eukaryota</taxon>
        <taxon>Metazoa</taxon>
        <taxon>Spiralia</taxon>
        <taxon>Lophotrochozoa</taxon>
        <taxon>Platyhelminthes</taxon>
        <taxon>Trematoda</taxon>
        <taxon>Digenea</taxon>
        <taxon>Strigeidida</taxon>
        <taxon>Schistosomatoidea</taxon>
        <taxon>Schistosomatidae</taxon>
        <taxon>Schistosoma</taxon>
    </lineage>
</organism>
<comment type="caution">
    <text evidence="12">The sequence shown here is derived from an EMBL/GenBank/DDBJ whole genome shotgun (WGS) entry which is preliminary data.</text>
</comment>
<feature type="domain" description="Protein kinase" evidence="11">
    <location>
        <begin position="403"/>
        <end position="654"/>
    </location>
</feature>
<dbReference type="PROSITE" id="PS00107">
    <property type="entry name" value="PROTEIN_KINASE_ATP"/>
    <property type="match status" value="1"/>
</dbReference>
<proteinExistence type="predicted"/>
<dbReference type="InterPro" id="IPR017441">
    <property type="entry name" value="Protein_kinase_ATP_BS"/>
</dbReference>
<dbReference type="GO" id="GO:0005524">
    <property type="term" value="F:ATP binding"/>
    <property type="evidence" value="ECO:0007669"/>
    <property type="project" value="UniProtKB-UniRule"/>
</dbReference>
<dbReference type="GO" id="GO:0005737">
    <property type="term" value="C:cytoplasm"/>
    <property type="evidence" value="ECO:0007669"/>
    <property type="project" value="TreeGrafter"/>
</dbReference>
<gene>
    <name evidence="12" type="ORF">EWB00_003032</name>
</gene>
<dbReference type="FunFam" id="1.10.510.10:FF:000571">
    <property type="entry name" value="Maternal embryonic leucine zipper kinase"/>
    <property type="match status" value="1"/>
</dbReference>
<dbReference type="PANTHER" id="PTHR24346">
    <property type="entry name" value="MAP/MICROTUBULE AFFINITY-REGULATING KINASE"/>
    <property type="match status" value="1"/>
</dbReference>
<name>A0A4Z2DA14_SCHJA</name>
<dbReference type="EC" id="2.7.11.1" evidence="1"/>
<evidence type="ECO:0000256" key="6">
    <source>
        <dbReference type="ARBA" id="ARBA00022840"/>
    </source>
</evidence>
<protein>
    <recommendedName>
        <fullName evidence="1">non-specific serine/threonine protein kinase</fullName>
        <ecNumber evidence="1">2.7.11.1</ecNumber>
    </recommendedName>
</protein>